<organism evidence="1 2">
    <name type="scientific">Pristionchus entomophagus</name>
    <dbReference type="NCBI Taxonomy" id="358040"/>
    <lineage>
        <taxon>Eukaryota</taxon>
        <taxon>Metazoa</taxon>
        <taxon>Ecdysozoa</taxon>
        <taxon>Nematoda</taxon>
        <taxon>Chromadorea</taxon>
        <taxon>Rhabditida</taxon>
        <taxon>Rhabditina</taxon>
        <taxon>Diplogasteromorpha</taxon>
        <taxon>Diplogasteroidea</taxon>
        <taxon>Neodiplogasteridae</taxon>
        <taxon>Pristionchus</taxon>
    </lineage>
</organism>
<reference evidence="1" key="1">
    <citation type="submission" date="2023-10" db="EMBL/GenBank/DDBJ databases">
        <title>Genome assembly of Pristionchus species.</title>
        <authorList>
            <person name="Yoshida K."/>
            <person name="Sommer R.J."/>
        </authorList>
    </citation>
    <scope>NUCLEOTIDE SEQUENCE</scope>
    <source>
        <strain evidence="1">RS0144</strain>
    </source>
</reference>
<comment type="caution">
    <text evidence="1">The sequence shown here is derived from an EMBL/GenBank/DDBJ whole genome shotgun (WGS) entry which is preliminary data.</text>
</comment>
<protein>
    <submittedName>
        <fullName evidence="1">Uncharacterized protein</fullName>
    </submittedName>
</protein>
<keyword evidence="2" id="KW-1185">Reference proteome</keyword>
<sequence>RRDSGLVECHGHVFDHSRIHSRGDDPCTSGLSSLKSSFPELLPEFLLDLKIAHPSMHCDDQTRRLQTPD</sequence>
<evidence type="ECO:0000313" key="1">
    <source>
        <dbReference type="EMBL" id="GMS99735.1"/>
    </source>
</evidence>
<dbReference type="Proteomes" id="UP001432027">
    <property type="component" value="Unassembled WGS sequence"/>
</dbReference>
<dbReference type="AlphaFoldDB" id="A0AAV5TZQ1"/>
<gene>
    <name evidence="1" type="ORF">PENTCL1PPCAC_21910</name>
</gene>
<feature type="non-terminal residue" evidence="1">
    <location>
        <position position="1"/>
    </location>
</feature>
<dbReference type="EMBL" id="BTSX01000005">
    <property type="protein sequence ID" value="GMS99735.1"/>
    <property type="molecule type" value="Genomic_DNA"/>
</dbReference>
<accession>A0AAV5TZQ1</accession>
<evidence type="ECO:0000313" key="2">
    <source>
        <dbReference type="Proteomes" id="UP001432027"/>
    </source>
</evidence>
<feature type="non-terminal residue" evidence="1">
    <location>
        <position position="69"/>
    </location>
</feature>
<name>A0AAV5TZQ1_9BILA</name>
<proteinExistence type="predicted"/>